<feature type="region of interest" description="Disordered" evidence="1">
    <location>
        <begin position="1"/>
        <end position="74"/>
    </location>
</feature>
<feature type="compositionally biased region" description="Basic residues" evidence="1">
    <location>
        <begin position="1"/>
        <end position="10"/>
    </location>
</feature>
<feature type="non-terminal residue" evidence="2">
    <location>
        <position position="1"/>
    </location>
</feature>
<keyword evidence="3" id="KW-1185">Reference proteome</keyword>
<evidence type="ECO:0000313" key="2">
    <source>
        <dbReference type="EMBL" id="MCI75344.1"/>
    </source>
</evidence>
<evidence type="ECO:0000313" key="3">
    <source>
        <dbReference type="Proteomes" id="UP000265520"/>
    </source>
</evidence>
<protein>
    <submittedName>
        <fullName evidence="2">Uncharacterized protein</fullName>
    </submittedName>
</protein>
<organism evidence="2 3">
    <name type="scientific">Trifolium medium</name>
    <dbReference type="NCBI Taxonomy" id="97028"/>
    <lineage>
        <taxon>Eukaryota</taxon>
        <taxon>Viridiplantae</taxon>
        <taxon>Streptophyta</taxon>
        <taxon>Embryophyta</taxon>
        <taxon>Tracheophyta</taxon>
        <taxon>Spermatophyta</taxon>
        <taxon>Magnoliopsida</taxon>
        <taxon>eudicotyledons</taxon>
        <taxon>Gunneridae</taxon>
        <taxon>Pentapetalae</taxon>
        <taxon>rosids</taxon>
        <taxon>fabids</taxon>
        <taxon>Fabales</taxon>
        <taxon>Fabaceae</taxon>
        <taxon>Papilionoideae</taxon>
        <taxon>50 kb inversion clade</taxon>
        <taxon>NPAAA clade</taxon>
        <taxon>Hologalegina</taxon>
        <taxon>IRL clade</taxon>
        <taxon>Trifolieae</taxon>
        <taxon>Trifolium</taxon>
    </lineage>
</organism>
<dbReference type="AlphaFoldDB" id="A0A392URW7"/>
<feature type="non-terminal residue" evidence="2">
    <location>
        <position position="74"/>
    </location>
</feature>
<sequence length="74" mass="7329">ERKVTWKVKLRSGGSGGGRGDDRTGDKALSGGGGETGSRCETFSGGRGSELPSSDFDEDGGGCKSGGFEGGRGA</sequence>
<dbReference type="Proteomes" id="UP000265520">
    <property type="component" value="Unassembled WGS sequence"/>
</dbReference>
<name>A0A392URW7_9FABA</name>
<dbReference type="EMBL" id="LXQA010880583">
    <property type="protein sequence ID" value="MCI75344.1"/>
    <property type="molecule type" value="Genomic_DNA"/>
</dbReference>
<proteinExistence type="predicted"/>
<comment type="caution">
    <text evidence="2">The sequence shown here is derived from an EMBL/GenBank/DDBJ whole genome shotgun (WGS) entry which is preliminary data.</text>
</comment>
<accession>A0A392URW7</accession>
<evidence type="ECO:0000256" key="1">
    <source>
        <dbReference type="SAM" id="MobiDB-lite"/>
    </source>
</evidence>
<reference evidence="2 3" key="1">
    <citation type="journal article" date="2018" name="Front. Plant Sci.">
        <title>Red Clover (Trifolium pratense) and Zigzag Clover (T. medium) - A Picture of Genomic Similarities and Differences.</title>
        <authorList>
            <person name="Dluhosova J."/>
            <person name="Istvanek J."/>
            <person name="Nedelnik J."/>
            <person name="Repkova J."/>
        </authorList>
    </citation>
    <scope>NUCLEOTIDE SEQUENCE [LARGE SCALE GENOMIC DNA]</scope>
    <source>
        <strain evidence="3">cv. 10/8</strain>
        <tissue evidence="2">Leaf</tissue>
    </source>
</reference>
<feature type="compositionally biased region" description="Gly residues" evidence="1">
    <location>
        <begin position="62"/>
        <end position="74"/>
    </location>
</feature>